<evidence type="ECO:0000313" key="2">
    <source>
        <dbReference type="Proteomes" id="UP000234323"/>
    </source>
</evidence>
<accession>A0A2I1HW18</accession>
<comment type="caution">
    <text evidence="1">The sequence shown here is derived from an EMBL/GenBank/DDBJ whole genome shotgun (WGS) entry which is preliminary data.</text>
</comment>
<dbReference type="Gene3D" id="3.30.420.40">
    <property type="match status" value="2"/>
</dbReference>
<organism evidence="1 2">
    <name type="scientific">Rhizophagus irregularis</name>
    <dbReference type="NCBI Taxonomy" id="588596"/>
    <lineage>
        <taxon>Eukaryota</taxon>
        <taxon>Fungi</taxon>
        <taxon>Fungi incertae sedis</taxon>
        <taxon>Mucoromycota</taxon>
        <taxon>Glomeromycotina</taxon>
        <taxon>Glomeromycetes</taxon>
        <taxon>Glomerales</taxon>
        <taxon>Glomeraceae</taxon>
        <taxon>Rhizophagus</taxon>
    </lineage>
</organism>
<dbReference type="Gene3D" id="3.90.640.10">
    <property type="entry name" value="Actin, Chain A, domain 4"/>
    <property type="match status" value="1"/>
</dbReference>
<keyword evidence="2" id="KW-1185">Reference proteome</keyword>
<evidence type="ECO:0000313" key="1">
    <source>
        <dbReference type="EMBL" id="PKY63079.1"/>
    </source>
</evidence>
<dbReference type="PANTHER" id="PTHR14187">
    <property type="entry name" value="ALPHA KINASE/ELONGATION FACTOR 2 KINASE"/>
    <property type="match status" value="1"/>
</dbReference>
<name>A0A2I1HW18_9GLOM</name>
<sequence length="161" mass="18858">LFTYLNGIFKDIKREIARRWPEANYFENVLLVFTVPAEYSEKDKDILRECTHNVKLIKNKSSEKLQFIAESEAVAIYCMENELRKYNLLSIGRTFIIIDCGGSTTDITTHKLIENNPLQLSEVTELIRDFCGCTFIDDEFIKLLNEKFETRAIDLFKKSHY</sequence>
<dbReference type="EMBL" id="LLXI01008928">
    <property type="protein sequence ID" value="PKY63079.1"/>
    <property type="molecule type" value="Genomic_DNA"/>
</dbReference>
<protein>
    <recommendedName>
        <fullName evidence="3">Actin-like ATPase domain-containing protein</fullName>
    </recommendedName>
</protein>
<reference evidence="1 2" key="1">
    <citation type="submission" date="2015-10" db="EMBL/GenBank/DDBJ databases">
        <title>Genome analyses suggest a sexual origin of heterokaryosis in a supposedly ancient asexual fungus.</title>
        <authorList>
            <person name="Ropars J."/>
            <person name="Sedzielewska K."/>
            <person name="Noel J."/>
            <person name="Charron P."/>
            <person name="Farinelli L."/>
            <person name="Marton T."/>
            <person name="Kruger M."/>
            <person name="Pelin A."/>
            <person name="Brachmann A."/>
            <person name="Corradi N."/>
        </authorList>
    </citation>
    <scope>NUCLEOTIDE SEQUENCE [LARGE SCALE GENOMIC DNA]</scope>
    <source>
        <strain evidence="1 2">A4</strain>
    </source>
</reference>
<feature type="non-terminal residue" evidence="1">
    <location>
        <position position="161"/>
    </location>
</feature>
<dbReference type="Proteomes" id="UP000234323">
    <property type="component" value="Unassembled WGS sequence"/>
</dbReference>
<proteinExistence type="predicted"/>
<dbReference type="AlphaFoldDB" id="A0A2I1HW18"/>
<feature type="non-terminal residue" evidence="1">
    <location>
        <position position="1"/>
    </location>
</feature>
<evidence type="ECO:0008006" key="3">
    <source>
        <dbReference type="Google" id="ProtNLM"/>
    </source>
</evidence>
<dbReference type="PANTHER" id="PTHR14187:SF5">
    <property type="entry name" value="HEAT SHOCK 70 KDA PROTEIN 12A"/>
    <property type="match status" value="1"/>
</dbReference>
<gene>
    <name evidence="1" type="ORF">RhiirA4_432931</name>
</gene>